<gene>
    <name evidence="4" type="ORF">bsdE14_32600</name>
</gene>
<evidence type="ECO:0000313" key="4">
    <source>
        <dbReference type="EMBL" id="GLC31850.1"/>
    </source>
</evidence>
<feature type="transmembrane region" description="Helical" evidence="1">
    <location>
        <begin position="248"/>
        <end position="269"/>
    </location>
</feature>
<protein>
    <submittedName>
        <fullName evidence="4">Uncharacterized protein</fullName>
    </submittedName>
</protein>
<evidence type="ECO:0000259" key="3">
    <source>
        <dbReference type="Pfam" id="PF25425"/>
    </source>
</evidence>
<name>A0ABQ5N9G0_9CLOT</name>
<dbReference type="Proteomes" id="UP001208567">
    <property type="component" value="Unassembled WGS sequence"/>
</dbReference>
<feature type="domain" description="YfjL-like C-terminal" evidence="2">
    <location>
        <begin position="111"/>
        <end position="225"/>
    </location>
</feature>
<comment type="caution">
    <text evidence="4">The sequence shown here is derived from an EMBL/GenBank/DDBJ whole genome shotgun (WGS) entry which is preliminary data.</text>
</comment>
<dbReference type="RefSeq" id="WP_264851174.1">
    <property type="nucleotide sequence ID" value="NZ_BRXR01000001.1"/>
</dbReference>
<dbReference type="EMBL" id="BRXR01000001">
    <property type="protein sequence ID" value="GLC31850.1"/>
    <property type="molecule type" value="Genomic_DNA"/>
</dbReference>
<proteinExistence type="predicted"/>
<feature type="transmembrane region" description="Helical" evidence="1">
    <location>
        <begin position="5"/>
        <end position="24"/>
    </location>
</feature>
<evidence type="ECO:0000259" key="2">
    <source>
        <dbReference type="Pfam" id="PF24911"/>
    </source>
</evidence>
<organism evidence="4 5">
    <name type="scientific">Clostridium omnivorum</name>
    <dbReference type="NCBI Taxonomy" id="1604902"/>
    <lineage>
        <taxon>Bacteria</taxon>
        <taxon>Bacillati</taxon>
        <taxon>Bacillota</taxon>
        <taxon>Clostridia</taxon>
        <taxon>Eubacteriales</taxon>
        <taxon>Clostridiaceae</taxon>
        <taxon>Clostridium</taxon>
    </lineage>
</organism>
<evidence type="ECO:0000313" key="5">
    <source>
        <dbReference type="Proteomes" id="UP001208567"/>
    </source>
</evidence>
<keyword evidence="5" id="KW-1185">Reference proteome</keyword>
<accession>A0ABQ5N9G0</accession>
<evidence type="ECO:0000256" key="1">
    <source>
        <dbReference type="SAM" id="Phobius"/>
    </source>
</evidence>
<dbReference type="InterPro" id="IPR057359">
    <property type="entry name" value="YfjL_N"/>
</dbReference>
<keyword evidence="1" id="KW-0812">Transmembrane</keyword>
<dbReference type="Pfam" id="PF24911">
    <property type="entry name" value="YfjL_C"/>
    <property type="match status" value="1"/>
</dbReference>
<reference evidence="4 5" key="1">
    <citation type="journal article" date="2024" name="Int. J. Syst. Evol. Microbiol.">
        <title>Clostridium omnivorum sp. nov., isolated from anoxic soil under the treatment of reductive soil disinfestation.</title>
        <authorList>
            <person name="Ueki A."/>
            <person name="Tonouchi A."/>
            <person name="Kaku N."/>
            <person name="Honma S."/>
            <person name="Ueki K."/>
        </authorList>
    </citation>
    <scope>NUCLEOTIDE SEQUENCE [LARGE SCALE GENOMIC DNA]</scope>
    <source>
        <strain evidence="4 5">E14</strain>
    </source>
</reference>
<dbReference type="InterPro" id="IPR056905">
    <property type="entry name" value="YfjL_C"/>
</dbReference>
<dbReference type="Pfam" id="PF25425">
    <property type="entry name" value="YfjL_N"/>
    <property type="match status" value="1"/>
</dbReference>
<feature type="domain" description="YfjL-like N-terminal" evidence="3">
    <location>
        <begin position="1"/>
        <end position="92"/>
    </location>
</feature>
<sequence>MKKILYGVVLVLLIGIIFWFYTGLNGNSMSKAQAEKDMKVYLQENYPDKDFELGPVGYSMSFGGYMAVVTSKSDSSISFNLSWRKGAKVIYDEYIYKYSKDEALSKKFADEITERLKTILRSDIKGFNDVSSEIYIKKGVYNSSDSFRVDMPEKITVWVYMKGDKISKEEFVERCVKARDLIAKEGYKIDTYSFHYNTSFAGDVKGGGQELYSLALGKSLLNASKDDILKSNKLSINTGKGRMIAADIIYKGSITLFILGIIGAGVFIARKEKKEKVK</sequence>
<keyword evidence="1" id="KW-0472">Membrane</keyword>
<keyword evidence="1" id="KW-1133">Transmembrane helix</keyword>